<evidence type="ECO:0000256" key="6">
    <source>
        <dbReference type="SAM" id="MobiDB-lite"/>
    </source>
</evidence>
<dbReference type="GO" id="GO:0030250">
    <property type="term" value="F:guanylate cyclase activator activity"/>
    <property type="evidence" value="ECO:0007669"/>
    <property type="project" value="InterPro"/>
</dbReference>
<protein>
    <submittedName>
        <fullName evidence="8">Uncharacterized protein</fullName>
    </submittedName>
</protein>
<dbReference type="AlphaFoldDB" id="A0A7J7F5G3"/>
<feature type="region of interest" description="Disordered" evidence="6">
    <location>
        <begin position="108"/>
        <end position="137"/>
    </location>
</feature>
<organism evidence="8 9">
    <name type="scientific">Diceros bicornis minor</name>
    <name type="common">South-central black rhinoceros</name>
    <dbReference type="NCBI Taxonomy" id="77932"/>
    <lineage>
        <taxon>Eukaryota</taxon>
        <taxon>Metazoa</taxon>
        <taxon>Chordata</taxon>
        <taxon>Craniata</taxon>
        <taxon>Vertebrata</taxon>
        <taxon>Euteleostomi</taxon>
        <taxon>Mammalia</taxon>
        <taxon>Eutheria</taxon>
        <taxon>Laurasiatheria</taxon>
        <taxon>Perissodactyla</taxon>
        <taxon>Rhinocerotidae</taxon>
        <taxon>Diceros</taxon>
    </lineage>
</organism>
<gene>
    <name evidence="8" type="ORF">HPG69_012382</name>
</gene>
<dbReference type="Pfam" id="PF02058">
    <property type="entry name" value="Guanylin"/>
    <property type="match status" value="1"/>
</dbReference>
<keyword evidence="3" id="KW-0964">Secreted</keyword>
<sequence>MNTFLLSALCLLWAWAALAGGVTVQVSPLSLSRPASSLPPVHRACPLREHSLSGAGVGGDGELWLALTEPPLSCPETIAQDPSMCEICAYAACAGCWDRWCSLPSAPPLQDAPSSRSPTYLPPNQERAAWGGPAPDPIRAARCFPRATPTLT</sequence>
<evidence type="ECO:0000256" key="7">
    <source>
        <dbReference type="SAM" id="SignalP"/>
    </source>
</evidence>
<evidence type="ECO:0000256" key="4">
    <source>
        <dbReference type="ARBA" id="ARBA00022729"/>
    </source>
</evidence>
<comment type="subcellular location">
    <subcellularLocation>
        <location evidence="1">Secreted</location>
    </subcellularLocation>
</comment>
<feature type="signal peptide" evidence="7">
    <location>
        <begin position="1"/>
        <end position="19"/>
    </location>
</feature>
<dbReference type="InterPro" id="IPR036382">
    <property type="entry name" value="Guanylin_sf"/>
</dbReference>
<dbReference type="Proteomes" id="UP000551758">
    <property type="component" value="Unassembled WGS sequence"/>
</dbReference>
<evidence type="ECO:0000313" key="9">
    <source>
        <dbReference type="Proteomes" id="UP000551758"/>
    </source>
</evidence>
<evidence type="ECO:0000256" key="3">
    <source>
        <dbReference type="ARBA" id="ARBA00022525"/>
    </source>
</evidence>
<evidence type="ECO:0000313" key="8">
    <source>
        <dbReference type="EMBL" id="KAF5923292.1"/>
    </source>
</evidence>
<dbReference type="GO" id="GO:0005576">
    <property type="term" value="C:extracellular region"/>
    <property type="evidence" value="ECO:0007669"/>
    <property type="project" value="UniProtKB-SubCell"/>
</dbReference>
<dbReference type="EMBL" id="JACDTQ010001359">
    <property type="protein sequence ID" value="KAF5923292.1"/>
    <property type="molecule type" value="Genomic_DNA"/>
</dbReference>
<dbReference type="InterPro" id="IPR000879">
    <property type="entry name" value="Guanylin"/>
</dbReference>
<evidence type="ECO:0000256" key="1">
    <source>
        <dbReference type="ARBA" id="ARBA00004613"/>
    </source>
</evidence>
<dbReference type="SUPFAM" id="SSF89890">
    <property type="entry name" value="Proguanylin"/>
    <property type="match status" value="1"/>
</dbReference>
<evidence type="ECO:0000256" key="5">
    <source>
        <dbReference type="ARBA" id="ARBA00023157"/>
    </source>
</evidence>
<feature type="chain" id="PRO_5029669974" evidence="7">
    <location>
        <begin position="20"/>
        <end position="152"/>
    </location>
</feature>
<comment type="caution">
    <text evidence="8">The sequence shown here is derived from an EMBL/GenBank/DDBJ whole genome shotgun (WGS) entry which is preliminary data.</text>
</comment>
<name>A0A7J7F5G3_DICBM</name>
<keyword evidence="5" id="KW-1015">Disulfide bond</keyword>
<dbReference type="Gene3D" id="3.90.1450.10">
    <property type="entry name" value="Guanylin"/>
    <property type="match status" value="1"/>
</dbReference>
<comment type="similarity">
    <text evidence="2">Belongs to the guanylin family.</text>
</comment>
<evidence type="ECO:0000256" key="2">
    <source>
        <dbReference type="ARBA" id="ARBA00009883"/>
    </source>
</evidence>
<reference evidence="8 9" key="1">
    <citation type="journal article" date="2020" name="Mol. Biol. Evol.">
        <title>Interspecific Gene Flow and the Evolution of Specialization in Black and White Rhinoceros.</title>
        <authorList>
            <person name="Moodley Y."/>
            <person name="Westbury M.V."/>
            <person name="Russo I.M."/>
            <person name="Gopalakrishnan S."/>
            <person name="Rakotoarivelo A."/>
            <person name="Olsen R.A."/>
            <person name="Prost S."/>
            <person name="Tunstall T."/>
            <person name="Ryder O.A."/>
            <person name="Dalen L."/>
            <person name="Bruford M.W."/>
        </authorList>
    </citation>
    <scope>NUCLEOTIDE SEQUENCE [LARGE SCALE GENOMIC DNA]</scope>
    <source>
        <strain evidence="8">SBR-YM</strain>
        <tissue evidence="8">Skin</tissue>
    </source>
</reference>
<accession>A0A7J7F5G3</accession>
<keyword evidence="9" id="KW-1185">Reference proteome</keyword>
<keyword evidence="4 7" id="KW-0732">Signal</keyword>
<proteinExistence type="inferred from homology"/>